<sequence length="296" mass="32596">MLGINDSELNRIAFLSKSSGERLDRSDANRNGRASYLGDGIITALVSDLLYVEFDVGESALKAMRQALLDPTVLSNISQRTSLSSYIATPLPEHPPDNNTLSLAFKSYIGCLYHDRGPAGYTELRDWFYSLVRPYAMTCKSNYDKYTELKRSPNRDPRYTSFSSSSGPYVGGHAGPASDSYYGYPLEDPTRIARPGTAAPDLRMYGSSNAVGRHGSHAVKDYIQQLKEFCEKHRLPPPVYSDADNGSNGDRIRWCSTVAVGGDEGTSTDWALTKKEARAMASKVLLNKFNAYRSGA</sequence>
<dbReference type="InterPro" id="IPR014720">
    <property type="entry name" value="dsRBD_dom"/>
</dbReference>
<evidence type="ECO:0000256" key="1">
    <source>
        <dbReference type="ARBA" id="ARBA00022884"/>
    </source>
</evidence>
<dbReference type="HOGENOM" id="CLU_852636_0_0_1"/>
<proteinExistence type="predicted"/>
<dbReference type="GO" id="GO:0003723">
    <property type="term" value="F:RNA binding"/>
    <property type="evidence" value="ECO:0007669"/>
    <property type="project" value="UniProtKB-UniRule"/>
</dbReference>
<protein>
    <recommendedName>
        <fullName evidence="7">RNase III domain-containing protein</fullName>
    </recommendedName>
</protein>
<name>W7I6X9_9PEZI</name>
<evidence type="ECO:0000313" key="6">
    <source>
        <dbReference type="Proteomes" id="UP000024837"/>
    </source>
</evidence>
<keyword evidence="1 2" id="KW-0694">RNA-binding</keyword>
<dbReference type="SUPFAM" id="SSF54768">
    <property type="entry name" value="dsRNA-binding domain-like"/>
    <property type="match status" value="1"/>
</dbReference>
<dbReference type="PROSITE" id="PS50142">
    <property type="entry name" value="RNASE_3_2"/>
    <property type="match status" value="1"/>
</dbReference>
<dbReference type="Gene3D" id="1.10.1520.10">
    <property type="entry name" value="Ribonuclease III domain"/>
    <property type="match status" value="1"/>
</dbReference>
<dbReference type="Pfam" id="PF00035">
    <property type="entry name" value="dsrm"/>
    <property type="match status" value="1"/>
</dbReference>
<dbReference type="GO" id="GO:0004525">
    <property type="term" value="F:ribonuclease III activity"/>
    <property type="evidence" value="ECO:0007669"/>
    <property type="project" value="InterPro"/>
</dbReference>
<evidence type="ECO:0008006" key="7">
    <source>
        <dbReference type="Google" id="ProtNLM"/>
    </source>
</evidence>
<gene>
    <name evidence="5" type="ORF">DRE_02607</name>
</gene>
<feature type="domain" description="RNase III" evidence="4">
    <location>
        <begin position="1"/>
        <end position="117"/>
    </location>
</feature>
<organism evidence="5 6">
    <name type="scientific">Drechslerella stenobrocha 248</name>
    <dbReference type="NCBI Taxonomy" id="1043628"/>
    <lineage>
        <taxon>Eukaryota</taxon>
        <taxon>Fungi</taxon>
        <taxon>Dikarya</taxon>
        <taxon>Ascomycota</taxon>
        <taxon>Pezizomycotina</taxon>
        <taxon>Orbiliomycetes</taxon>
        <taxon>Orbiliales</taxon>
        <taxon>Orbiliaceae</taxon>
        <taxon>Drechslerella</taxon>
    </lineage>
</organism>
<dbReference type="InterPro" id="IPR000999">
    <property type="entry name" value="RNase_III_dom"/>
</dbReference>
<dbReference type="OrthoDB" id="2392202at2759"/>
<evidence type="ECO:0000256" key="2">
    <source>
        <dbReference type="PROSITE-ProRule" id="PRU00266"/>
    </source>
</evidence>
<dbReference type="GO" id="GO:0006396">
    <property type="term" value="P:RNA processing"/>
    <property type="evidence" value="ECO:0007669"/>
    <property type="project" value="InterPro"/>
</dbReference>
<reference evidence="5 6" key="1">
    <citation type="submission" date="2013-05" db="EMBL/GenBank/DDBJ databases">
        <title>Drechslerella stenobrocha genome reveals carnivorous origination and mechanical trapping mechanism of predatory fungi.</title>
        <authorList>
            <person name="Liu X."/>
            <person name="Zhang W."/>
            <person name="Liu K."/>
        </authorList>
    </citation>
    <scope>NUCLEOTIDE SEQUENCE [LARGE SCALE GENOMIC DNA]</scope>
    <source>
        <strain evidence="5 6">248</strain>
    </source>
</reference>
<feature type="domain" description="DRBM" evidence="3">
    <location>
        <begin position="221"/>
        <end position="291"/>
    </location>
</feature>
<dbReference type="SUPFAM" id="SSF69065">
    <property type="entry name" value="RNase III domain-like"/>
    <property type="match status" value="1"/>
</dbReference>
<dbReference type="EMBL" id="KI966406">
    <property type="protein sequence ID" value="EWC48028.1"/>
    <property type="molecule type" value="Genomic_DNA"/>
</dbReference>
<dbReference type="InterPro" id="IPR036389">
    <property type="entry name" value="RNase_III_sf"/>
</dbReference>
<keyword evidence="6" id="KW-1185">Reference proteome</keyword>
<dbReference type="PROSITE" id="PS50137">
    <property type="entry name" value="DS_RBD"/>
    <property type="match status" value="1"/>
</dbReference>
<evidence type="ECO:0000313" key="5">
    <source>
        <dbReference type="EMBL" id="EWC48028.1"/>
    </source>
</evidence>
<accession>W7I6X9</accession>
<evidence type="ECO:0000259" key="4">
    <source>
        <dbReference type="PROSITE" id="PS50142"/>
    </source>
</evidence>
<dbReference type="CDD" id="cd00048">
    <property type="entry name" value="DSRM_SF"/>
    <property type="match status" value="1"/>
</dbReference>
<evidence type="ECO:0000259" key="3">
    <source>
        <dbReference type="PROSITE" id="PS50137"/>
    </source>
</evidence>
<dbReference type="Proteomes" id="UP000024837">
    <property type="component" value="Unassembled WGS sequence"/>
</dbReference>
<dbReference type="AlphaFoldDB" id="W7I6X9"/>
<dbReference type="Gene3D" id="3.30.160.20">
    <property type="match status" value="1"/>
</dbReference>
<dbReference type="SMART" id="SM00358">
    <property type="entry name" value="DSRM"/>
    <property type="match status" value="1"/>
</dbReference>